<organism evidence="1 2">
    <name type="scientific">Pithovirus sibericum</name>
    <dbReference type="NCBI Taxonomy" id="1450746"/>
    <lineage>
        <taxon>Viruses</taxon>
        <taxon>Pithoviruses</taxon>
        <taxon>Orthopithovirinae</taxon>
        <taxon>Alphapithovirus</taxon>
        <taxon>Alphapithovirus sibericum</taxon>
    </lineage>
</organism>
<name>W5S6B1_9VIRU</name>
<accession>W5S6B1</accession>
<dbReference type="EMBL" id="KF740664">
    <property type="protein sequence ID" value="AHH01872.1"/>
    <property type="molecule type" value="Genomic_DNA"/>
</dbReference>
<dbReference type="Proteomes" id="UP000202176">
    <property type="component" value="Segment"/>
</dbReference>
<dbReference type="KEGG" id="vg:18266333"/>
<dbReference type="GeneID" id="18266333"/>
<sequence length="465" mass="52672">MEFLPDELLIEVASSLDLPSTISACSTPEFSTICDFAFWAEKSFRDLNVPKEYFRLAHEKGTLVERKVSLESDGLYRTELISLPPRPISGLRRYLELSSRVFLLDETVVGLGQPETILYDPRLAFEIAISQNNLELVRKLTQSYPNLARSFLLVLASDLNRSSNLSYGVITEELRVPLSKRDAILLEASNGNISQIDKMFVSGQLGSFSEILQISGQLLHSGDLYSSDLAFRLFRSKMGVDFHPETATLIFRRNSSHLVTSLIKSIFKGGNPRLIERILIASEDYISPTTNFPTEKKIEISEAILYGAYFICSPELIDQAKHNLRLLTDFPPKDLTYWASVVTEGYLKHRNFLAAYQTVRISLVPYVIAGEKQLAPLLTTFDFDIFQLIISSRSFWIYDEEVIRASKGNLSQIRYLLTSLPFVFSDELTGEATEVIKLLLAENNKETCPVSHKLISEFSEKWMSK</sequence>
<protein>
    <submittedName>
        <fullName evidence="1">Uncharacterized protein</fullName>
    </submittedName>
</protein>
<gene>
    <name evidence="1" type="ORF">pv_305</name>
</gene>
<evidence type="ECO:0000313" key="2">
    <source>
        <dbReference type="Proteomes" id="UP000202176"/>
    </source>
</evidence>
<dbReference type="RefSeq" id="YP_009001207.1">
    <property type="nucleotide sequence ID" value="NC_023423.1"/>
</dbReference>
<evidence type="ECO:0000313" key="1">
    <source>
        <dbReference type="EMBL" id="AHH01872.1"/>
    </source>
</evidence>
<keyword evidence="2" id="KW-1185">Reference proteome</keyword>
<proteinExistence type="predicted"/>
<reference evidence="1 2" key="1">
    <citation type="journal article" date="2014" name="Proc. Natl. Acad. Sci. U.S.A.">
        <title>Thirty-thousand-year-old distant relative of giant icosahedral DNA viruses with a pandoravirus morphology.</title>
        <authorList>
            <person name="Legendre M."/>
            <person name="Bartoli J."/>
            <person name="Shmakova L."/>
            <person name="Jeudy S."/>
            <person name="Labadie K."/>
            <person name="Adrait A."/>
            <person name="Lescot M."/>
            <person name="Poirot O."/>
            <person name="Bertaux L."/>
            <person name="Bruley C."/>
            <person name="Coute Y."/>
            <person name="Rivkina E."/>
            <person name="Abergel C."/>
            <person name="Claverie J.M."/>
        </authorList>
    </citation>
    <scope>NUCLEOTIDE SEQUENCE [LARGE SCALE GENOMIC DNA]</scope>
    <source>
        <strain evidence="1">P1084-T</strain>
    </source>
</reference>